<accession>A0A8S5UG98</accession>
<evidence type="ECO:0000313" key="1">
    <source>
        <dbReference type="EMBL" id="DAF93509.1"/>
    </source>
</evidence>
<name>A0A8S5UG98_9CAUD</name>
<reference evidence="1" key="1">
    <citation type="journal article" date="2021" name="Proc. Natl. Acad. Sci. U.S.A.">
        <title>A Catalog of Tens of Thousands of Viruses from Human Metagenomes Reveals Hidden Associations with Chronic Diseases.</title>
        <authorList>
            <person name="Tisza M.J."/>
            <person name="Buck C.B."/>
        </authorList>
    </citation>
    <scope>NUCLEOTIDE SEQUENCE</scope>
    <source>
        <strain evidence="1">Ctshb19</strain>
    </source>
</reference>
<proteinExistence type="predicted"/>
<dbReference type="EMBL" id="BK016086">
    <property type="protein sequence ID" value="DAF93509.1"/>
    <property type="molecule type" value="Genomic_DNA"/>
</dbReference>
<organism evidence="1">
    <name type="scientific">Myoviridae sp. ctshb19</name>
    <dbReference type="NCBI Taxonomy" id="2825194"/>
    <lineage>
        <taxon>Viruses</taxon>
        <taxon>Duplodnaviria</taxon>
        <taxon>Heunggongvirae</taxon>
        <taxon>Uroviricota</taxon>
        <taxon>Caudoviricetes</taxon>
    </lineage>
</organism>
<sequence>MLVMHCLPLAATLWSIYKKKAYRPRNMRQQKGK</sequence>
<protein>
    <submittedName>
        <fullName evidence="1">Uncharacterized protein</fullName>
    </submittedName>
</protein>